<organism evidence="2 3">
    <name type="scientific">Trichomonas vaginalis (strain ATCC PRA-98 / G3)</name>
    <dbReference type="NCBI Taxonomy" id="412133"/>
    <lineage>
        <taxon>Eukaryota</taxon>
        <taxon>Metamonada</taxon>
        <taxon>Parabasalia</taxon>
        <taxon>Trichomonadida</taxon>
        <taxon>Trichomonadidae</taxon>
        <taxon>Trichomonas</taxon>
    </lineage>
</organism>
<dbReference type="RefSeq" id="XP_001324119.1">
    <property type="nucleotide sequence ID" value="XM_001324084.1"/>
</dbReference>
<proteinExistence type="predicted"/>
<dbReference type="Proteomes" id="UP000001542">
    <property type="component" value="Unassembled WGS sequence"/>
</dbReference>
<dbReference type="VEuPathDB" id="TrichDB:TVAG_362770"/>
<evidence type="ECO:0000313" key="3">
    <source>
        <dbReference type="Proteomes" id="UP000001542"/>
    </source>
</evidence>
<accession>A2E654</accession>
<evidence type="ECO:0000313" key="2">
    <source>
        <dbReference type="EMBL" id="EAY11896.1"/>
    </source>
</evidence>
<dbReference type="AlphaFoldDB" id="A2E654"/>
<keyword evidence="1" id="KW-0732">Signal</keyword>
<dbReference type="EMBL" id="DS113311">
    <property type="protein sequence ID" value="EAY11896.1"/>
    <property type="molecule type" value="Genomic_DNA"/>
</dbReference>
<keyword evidence="3" id="KW-1185">Reference proteome</keyword>
<feature type="chain" id="PRO_5002643157" description="Right handed beta helix domain-containing protein" evidence="1">
    <location>
        <begin position="25"/>
        <end position="348"/>
    </location>
</feature>
<dbReference type="KEGG" id="tva:4769855"/>
<dbReference type="InParanoid" id="A2E654"/>
<reference evidence="2" key="1">
    <citation type="submission" date="2006-10" db="EMBL/GenBank/DDBJ databases">
        <authorList>
            <person name="Amadeo P."/>
            <person name="Zhao Q."/>
            <person name="Wortman J."/>
            <person name="Fraser-Liggett C."/>
            <person name="Carlton J."/>
        </authorList>
    </citation>
    <scope>NUCLEOTIDE SEQUENCE</scope>
    <source>
        <strain evidence="2">G3</strain>
    </source>
</reference>
<reference evidence="2" key="2">
    <citation type="journal article" date="2007" name="Science">
        <title>Draft genome sequence of the sexually transmitted pathogen Trichomonas vaginalis.</title>
        <authorList>
            <person name="Carlton J.M."/>
            <person name="Hirt R.P."/>
            <person name="Silva J.C."/>
            <person name="Delcher A.L."/>
            <person name="Schatz M."/>
            <person name="Zhao Q."/>
            <person name="Wortman J.R."/>
            <person name="Bidwell S.L."/>
            <person name="Alsmark U.C.M."/>
            <person name="Besteiro S."/>
            <person name="Sicheritz-Ponten T."/>
            <person name="Noel C.J."/>
            <person name="Dacks J.B."/>
            <person name="Foster P.G."/>
            <person name="Simillion C."/>
            <person name="Van de Peer Y."/>
            <person name="Miranda-Saavedra D."/>
            <person name="Barton G.J."/>
            <person name="Westrop G.D."/>
            <person name="Mueller S."/>
            <person name="Dessi D."/>
            <person name="Fiori P.L."/>
            <person name="Ren Q."/>
            <person name="Paulsen I."/>
            <person name="Zhang H."/>
            <person name="Bastida-Corcuera F.D."/>
            <person name="Simoes-Barbosa A."/>
            <person name="Brown M.T."/>
            <person name="Hayes R.D."/>
            <person name="Mukherjee M."/>
            <person name="Okumura C.Y."/>
            <person name="Schneider R."/>
            <person name="Smith A.J."/>
            <person name="Vanacova S."/>
            <person name="Villalvazo M."/>
            <person name="Haas B.J."/>
            <person name="Pertea M."/>
            <person name="Feldblyum T.V."/>
            <person name="Utterback T.R."/>
            <person name="Shu C.L."/>
            <person name="Osoegawa K."/>
            <person name="de Jong P.J."/>
            <person name="Hrdy I."/>
            <person name="Horvathova L."/>
            <person name="Zubacova Z."/>
            <person name="Dolezal P."/>
            <person name="Malik S.B."/>
            <person name="Logsdon J.M. Jr."/>
            <person name="Henze K."/>
            <person name="Gupta A."/>
            <person name="Wang C.C."/>
            <person name="Dunne R.L."/>
            <person name="Upcroft J.A."/>
            <person name="Upcroft P."/>
            <person name="White O."/>
            <person name="Salzberg S.L."/>
            <person name="Tang P."/>
            <person name="Chiu C.-H."/>
            <person name="Lee Y.-S."/>
            <person name="Embley T.M."/>
            <person name="Coombs G.H."/>
            <person name="Mottram J.C."/>
            <person name="Tachezy J."/>
            <person name="Fraser-Liggett C.M."/>
            <person name="Johnson P.J."/>
        </authorList>
    </citation>
    <scope>NUCLEOTIDE SEQUENCE [LARGE SCALE GENOMIC DNA]</scope>
    <source>
        <strain evidence="2">G3</strain>
    </source>
</reference>
<sequence>MEKRALILPILGISSMLRIHQAIADWENYYPPGAPIYINNGSSRITESNDVFVDNCVFQNFSPNGVIQIDASNNLLVLSCSFLNSYSQNSNGGGSIYKMGGQSVQARICSYNTSESMSTGWGGHSYTKANGDSVSLNSLYQSTIAISKGHYNCVAMSQGNQLLTSSNISFAYNTGNVAYALWETTGVGVFNYSTIYNNTVLKEYIGFHGSSSHKIITCNFLDNKAPSGSAGIVGSAPLNIYNTIFKNNTGQYIFNCGSGSSVTNCSYLSNNVIAILNPSSSAIIGDSINLSFHLNHLSTFNCQNEYSLDFSNPVLVNTGETKKVEETEDYKSNNDISPVYILMAIGFN</sequence>
<name>A2E654_TRIV3</name>
<evidence type="ECO:0000256" key="1">
    <source>
        <dbReference type="SAM" id="SignalP"/>
    </source>
</evidence>
<protein>
    <recommendedName>
        <fullName evidence="4">Right handed beta helix domain-containing protein</fullName>
    </recommendedName>
</protein>
<feature type="signal peptide" evidence="1">
    <location>
        <begin position="1"/>
        <end position="24"/>
    </location>
</feature>
<dbReference type="VEuPathDB" id="TrichDB:TVAGG3_0366500"/>
<gene>
    <name evidence="2" type="ORF">TVAG_362770</name>
</gene>
<evidence type="ECO:0008006" key="4">
    <source>
        <dbReference type="Google" id="ProtNLM"/>
    </source>
</evidence>